<keyword evidence="6 8" id="KW-1133">Transmembrane helix</keyword>
<dbReference type="GO" id="GO:0016763">
    <property type="term" value="F:pentosyltransferase activity"/>
    <property type="evidence" value="ECO:0007669"/>
    <property type="project" value="TreeGrafter"/>
</dbReference>
<feature type="transmembrane region" description="Helical" evidence="8">
    <location>
        <begin position="134"/>
        <end position="154"/>
    </location>
</feature>
<protein>
    <recommendedName>
        <fullName evidence="11">Glycosyltransferase RgtA/B/C/D-like domain-containing protein</fullName>
    </recommendedName>
</protein>
<dbReference type="AlphaFoldDB" id="A0A4Q0I4N0"/>
<evidence type="ECO:0000256" key="2">
    <source>
        <dbReference type="ARBA" id="ARBA00022475"/>
    </source>
</evidence>
<keyword evidence="10" id="KW-1185">Reference proteome</keyword>
<dbReference type="GO" id="GO:0005886">
    <property type="term" value="C:plasma membrane"/>
    <property type="evidence" value="ECO:0007669"/>
    <property type="project" value="UniProtKB-SubCell"/>
</dbReference>
<dbReference type="Proteomes" id="UP000289166">
    <property type="component" value="Unassembled WGS sequence"/>
</dbReference>
<feature type="transmembrane region" description="Helical" evidence="8">
    <location>
        <begin position="26"/>
        <end position="47"/>
    </location>
</feature>
<feature type="transmembrane region" description="Helical" evidence="8">
    <location>
        <begin position="366"/>
        <end position="381"/>
    </location>
</feature>
<evidence type="ECO:0000256" key="8">
    <source>
        <dbReference type="SAM" id="Phobius"/>
    </source>
</evidence>
<evidence type="ECO:0000256" key="5">
    <source>
        <dbReference type="ARBA" id="ARBA00022692"/>
    </source>
</evidence>
<dbReference type="OrthoDB" id="9776737at2"/>
<keyword evidence="7 8" id="KW-0472">Membrane</keyword>
<keyword evidence="4" id="KW-0808">Transferase</keyword>
<reference evidence="10" key="1">
    <citation type="submission" date="2018-11" db="EMBL/GenBank/DDBJ databases">
        <title>Genome sequencing of a novel mesophilic and cellulolytic organism within the genus Hungateiclostridium.</title>
        <authorList>
            <person name="Rettenmaier R."/>
            <person name="Liebl W."/>
            <person name="Zverlov V."/>
        </authorList>
    </citation>
    <scope>NUCLEOTIDE SEQUENCE [LARGE SCALE GENOMIC DNA]</scope>
    <source>
        <strain evidence="10">N2K1</strain>
    </source>
</reference>
<feature type="transmembrane region" description="Helical" evidence="8">
    <location>
        <begin position="181"/>
        <end position="205"/>
    </location>
</feature>
<evidence type="ECO:0000256" key="3">
    <source>
        <dbReference type="ARBA" id="ARBA00022676"/>
    </source>
</evidence>
<feature type="transmembrane region" description="Helical" evidence="8">
    <location>
        <begin position="68"/>
        <end position="92"/>
    </location>
</feature>
<dbReference type="EMBL" id="RLII01000007">
    <property type="protein sequence ID" value="RXE59260.1"/>
    <property type="molecule type" value="Genomic_DNA"/>
</dbReference>
<feature type="transmembrane region" description="Helical" evidence="8">
    <location>
        <begin position="226"/>
        <end position="246"/>
    </location>
</feature>
<proteinExistence type="predicted"/>
<feature type="transmembrane region" description="Helical" evidence="8">
    <location>
        <begin position="342"/>
        <end position="360"/>
    </location>
</feature>
<gene>
    <name evidence="9" type="ORF">EFD62_07765</name>
</gene>
<evidence type="ECO:0000256" key="1">
    <source>
        <dbReference type="ARBA" id="ARBA00004651"/>
    </source>
</evidence>
<feature type="transmembrane region" description="Helical" evidence="8">
    <location>
        <begin position="419"/>
        <end position="439"/>
    </location>
</feature>
<feature type="transmembrane region" description="Helical" evidence="8">
    <location>
        <begin position="388"/>
        <end position="407"/>
    </location>
</feature>
<accession>A0A4Q0I4N0</accession>
<dbReference type="GO" id="GO:0009103">
    <property type="term" value="P:lipopolysaccharide biosynthetic process"/>
    <property type="evidence" value="ECO:0007669"/>
    <property type="project" value="UniProtKB-ARBA"/>
</dbReference>
<evidence type="ECO:0000256" key="7">
    <source>
        <dbReference type="ARBA" id="ARBA00023136"/>
    </source>
</evidence>
<comment type="subcellular location">
    <subcellularLocation>
        <location evidence="1">Cell membrane</location>
        <topology evidence="1">Multi-pass membrane protein</topology>
    </subcellularLocation>
</comment>
<comment type="caution">
    <text evidence="9">The sequence shown here is derived from an EMBL/GenBank/DDBJ whole genome shotgun (WGS) entry which is preliminary data.</text>
</comment>
<keyword evidence="5 8" id="KW-0812">Transmembrane</keyword>
<evidence type="ECO:0000313" key="10">
    <source>
        <dbReference type="Proteomes" id="UP000289166"/>
    </source>
</evidence>
<evidence type="ECO:0000256" key="4">
    <source>
        <dbReference type="ARBA" id="ARBA00022679"/>
    </source>
</evidence>
<dbReference type="InterPro" id="IPR050297">
    <property type="entry name" value="LipidA_mod_glycosyltrf_83"/>
</dbReference>
<organism evidence="9 10">
    <name type="scientific">Acetivibrio mesophilus</name>
    <dbReference type="NCBI Taxonomy" id="2487273"/>
    <lineage>
        <taxon>Bacteria</taxon>
        <taxon>Bacillati</taxon>
        <taxon>Bacillota</taxon>
        <taxon>Clostridia</taxon>
        <taxon>Eubacteriales</taxon>
        <taxon>Oscillospiraceae</taxon>
        <taxon>Acetivibrio</taxon>
    </lineage>
</organism>
<evidence type="ECO:0000256" key="6">
    <source>
        <dbReference type="ARBA" id="ARBA00022989"/>
    </source>
</evidence>
<sequence length="450" mass="51323">MGNTKKKNAKKRSWFSEVEKPVSQNVLIIAGAAIILIRLLLTLIPSYRVDMGGYRAWSLYLAEKGPKGLYETFHIVYAPAYMYLLWITGIIVKTFSLNAAAHAYLIKLWAVASELIGGYLIYKIGKKYGKERLGFILGVVYALNPGVFFNSSIWGQFDSIPATLLVGMIYAFSKNRKMTAVVLYSFAILTKPQSALLTPLGILFFKDLFDFSKITKEKIIKSIKDTLVAICIGLSCYFIVINPFYYHMELYEQMKSTSVVKDFIAETVDYFCWMPNLYLTSVQDYPYATANAFNLWTLLGGQPIMDSNIFFILSYNAWGTILFLISIVIAFVYLLKNRKSDFAMYFSAFFIMASAFTFMTKMHERYLLPAIIFLTISVLWKKWMAIPLAVLSICVTANHWYIYYLSWKDVVWLGNYDPVAMPFAFLTVLLVVFSGGFIIKDILPSKKVKG</sequence>
<feature type="transmembrane region" description="Helical" evidence="8">
    <location>
        <begin position="309"/>
        <end position="335"/>
    </location>
</feature>
<dbReference type="RefSeq" id="WP_069195240.1">
    <property type="nucleotide sequence ID" value="NZ_RLII01000007.1"/>
</dbReference>
<name>A0A4Q0I4N0_9FIRM</name>
<dbReference type="PANTHER" id="PTHR33908">
    <property type="entry name" value="MANNOSYLTRANSFERASE YKCB-RELATED"/>
    <property type="match status" value="1"/>
</dbReference>
<keyword evidence="3" id="KW-0328">Glycosyltransferase</keyword>
<evidence type="ECO:0008006" key="11">
    <source>
        <dbReference type="Google" id="ProtNLM"/>
    </source>
</evidence>
<dbReference type="PANTHER" id="PTHR33908:SF11">
    <property type="entry name" value="MEMBRANE PROTEIN"/>
    <property type="match status" value="1"/>
</dbReference>
<evidence type="ECO:0000313" key="9">
    <source>
        <dbReference type="EMBL" id="RXE59260.1"/>
    </source>
</evidence>
<keyword evidence="2" id="KW-1003">Cell membrane</keyword>